<dbReference type="SUPFAM" id="SSF52047">
    <property type="entry name" value="RNI-like"/>
    <property type="match status" value="1"/>
</dbReference>
<sequence length="467" mass="50766">MCVLSPELIELVAFFLRSDLAVFAHALPPSCLTAPLVAFTCLAERLPSANVAWPNIELKGPLAPDAVAALKAVQPLGPEITVILATLDATLLQVPYASCITRVVLSDPAPVPVAASAAVRDALLACPRLSAMVLLLQSFSVSYTWLDVLLEAVAHPQLAVLSFHCAPDVQAFLSPAFAHRLVAWLQTTHARELSLRSVRFRLEDDPALQAALRRALQARPDLRVNFVDVDIFEAYELHGQHLPQAFRSARWLSSLVSTIKARPAECMARALLRAATEPGRSHGHAVETVAAPELPTFMVTSHGELPPTTPVPGLLPTLPHLCLVHLHWASAPVLRHLVDVLPHCRGLTHMTLTGDALNPPLVQQLLAAVRQSPRLEWLGLVAHACSSADIVALAPTLRGCMDRLRYLNLSGRRWTPRDKESVLDALRPHPRFVEGPLDDAAPRRDGACDVVIAVAKPWWFSDLFASS</sequence>
<name>A0A1V9YER2_ACHHY</name>
<dbReference type="EMBL" id="JNBR01001922">
    <property type="protein sequence ID" value="OQR84200.1"/>
    <property type="molecule type" value="Genomic_DNA"/>
</dbReference>
<reference evidence="1 2" key="1">
    <citation type="journal article" date="2014" name="Genome Biol. Evol.">
        <title>The secreted proteins of Achlya hypogyna and Thraustotheca clavata identify the ancestral oomycete secretome and reveal gene acquisitions by horizontal gene transfer.</title>
        <authorList>
            <person name="Misner I."/>
            <person name="Blouin N."/>
            <person name="Leonard G."/>
            <person name="Richards T.A."/>
            <person name="Lane C.E."/>
        </authorList>
    </citation>
    <scope>NUCLEOTIDE SEQUENCE [LARGE SCALE GENOMIC DNA]</scope>
    <source>
        <strain evidence="1 2">ATCC 48635</strain>
    </source>
</reference>
<dbReference type="InterPro" id="IPR032675">
    <property type="entry name" value="LRR_dom_sf"/>
</dbReference>
<accession>A0A1V9YER2</accession>
<evidence type="ECO:0000313" key="2">
    <source>
        <dbReference type="Proteomes" id="UP000243579"/>
    </source>
</evidence>
<organism evidence="1 2">
    <name type="scientific">Achlya hypogyna</name>
    <name type="common">Oomycete</name>
    <name type="synonym">Protoachlya hypogyna</name>
    <dbReference type="NCBI Taxonomy" id="1202772"/>
    <lineage>
        <taxon>Eukaryota</taxon>
        <taxon>Sar</taxon>
        <taxon>Stramenopiles</taxon>
        <taxon>Oomycota</taxon>
        <taxon>Saprolegniomycetes</taxon>
        <taxon>Saprolegniales</taxon>
        <taxon>Achlyaceae</taxon>
        <taxon>Achlya</taxon>
    </lineage>
</organism>
<evidence type="ECO:0000313" key="1">
    <source>
        <dbReference type="EMBL" id="OQR84200.1"/>
    </source>
</evidence>
<dbReference type="Gene3D" id="3.80.10.10">
    <property type="entry name" value="Ribonuclease Inhibitor"/>
    <property type="match status" value="1"/>
</dbReference>
<dbReference type="Proteomes" id="UP000243579">
    <property type="component" value="Unassembled WGS sequence"/>
</dbReference>
<comment type="caution">
    <text evidence="1">The sequence shown here is derived from an EMBL/GenBank/DDBJ whole genome shotgun (WGS) entry which is preliminary data.</text>
</comment>
<dbReference type="AlphaFoldDB" id="A0A1V9YER2"/>
<gene>
    <name evidence="1" type="ORF">ACHHYP_13725</name>
</gene>
<keyword evidence="2" id="KW-1185">Reference proteome</keyword>
<proteinExistence type="predicted"/>
<protein>
    <submittedName>
        <fullName evidence="1">Uncharacterized protein</fullName>
    </submittedName>
</protein>